<dbReference type="AlphaFoldDB" id="A0A0F9QF84"/>
<accession>A0A0F9QF84</accession>
<gene>
    <name evidence="2" type="ORF">LCGC14_0781590</name>
</gene>
<dbReference type="EMBL" id="LAZR01002023">
    <property type="protein sequence ID" value="KKN35662.1"/>
    <property type="molecule type" value="Genomic_DNA"/>
</dbReference>
<feature type="coiled-coil region" evidence="1">
    <location>
        <begin position="94"/>
        <end position="135"/>
    </location>
</feature>
<proteinExistence type="predicted"/>
<keyword evidence="1" id="KW-0175">Coiled coil</keyword>
<reference evidence="2" key="1">
    <citation type="journal article" date="2015" name="Nature">
        <title>Complex archaea that bridge the gap between prokaryotes and eukaryotes.</title>
        <authorList>
            <person name="Spang A."/>
            <person name="Saw J.H."/>
            <person name="Jorgensen S.L."/>
            <person name="Zaremba-Niedzwiedzka K."/>
            <person name="Martijn J."/>
            <person name="Lind A.E."/>
            <person name="van Eijk R."/>
            <person name="Schleper C."/>
            <person name="Guy L."/>
            <person name="Ettema T.J."/>
        </authorList>
    </citation>
    <scope>NUCLEOTIDE SEQUENCE</scope>
</reference>
<evidence type="ECO:0000313" key="2">
    <source>
        <dbReference type="EMBL" id="KKN35662.1"/>
    </source>
</evidence>
<organism evidence="2">
    <name type="scientific">marine sediment metagenome</name>
    <dbReference type="NCBI Taxonomy" id="412755"/>
    <lineage>
        <taxon>unclassified sequences</taxon>
        <taxon>metagenomes</taxon>
        <taxon>ecological metagenomes</taxon>
    </lineage>
</organism>
<feature type="coiled-coil region" evidence="1">
    <location>
        <begin position="16"/>
        <end position="52"/>
    </location>
</feature>
<sequence length="192" mass="21860">MTDSKERSIYISSAAMTKLNAEKASAEQERMSAKAKIEEEKLQDRRARQEQQLAIRANKKAEYVQAKESDKEISRLCEDLTEAMNLSKDAQGRIQSAQNTLSNKAAELTQARQKLETIKRAVERLVNSHEDANLELKKVTTTADPSIIALKKSRLETAYTQSNKAWGNIQKAIRKRDRDRSVKKWAKNLLDL</sequence>
<name>A0A0F9QF84_9ZZZZ</name>
<protein>
    <submittedName>
        <fullName evidence="2">Uncharacterized protein</fullName>
    </submittedName>
</protein>
<comment type="caution">
    <text evidence="2">The sequence shown here is derived from an EMBL/GenBank/DDBJ whole genome shotgun (WGS) entry which is preliminary data.</text>
</comment>
<evidence type="ECO:0000256" key="1">
    <source>
        <dbReference type="SAM" id="Coils"/>
    </source>
</evidence>